<dbReference type="EMBL" id="JBHSCY010000002">
    <property type="protein sequence ID" value="MFC4269262.1"/>
    <property type="molecule type" value="Genomic_DNA"/>
</dbReference>
<organism evidence="1 2">
    <name type="scientific">Polaribacter marinivivus</name>
    <dbReference type="NCBI Taxonomy" id="1524260"/>
    <lineage>
        <taxon>Bacteria</taxon>
        <taxon>Pseudomonadati</taxon>
        <taxon>Bacteroidota</taxon>
        <taxon>Flavobacteriia</taxon>
        <taxon>Flavobacteriales</taxon>
        <taxon>Flavobacteriaceae</taxon>
    </lineage>
</organism>
<dbReference type="Pfam" id="PF08907">
    <property type="entry name" value="DUF1853"/>
    <property type="match status" value="1"/>
</dbReference>
<reference evidence="2" key="1">
    <citation type="journal article" date="2019" name="Int. J. Syst. Evol. Microbiol.">
        <title>The Global Catalogue of Microorganisms (GCM) 10K type strain sequencing project: providing services to taxonomists for standard genome sequencing and annotation.</title>
        <authorList>
            <consortium name="The Broad Institute Genomics Platform"/>
            <consortium name="The Broad Institute Genome Sequencing Center for Infectious Disease"/>
            <person name="Wu L."/>
            <person name="Ma J."/>
        </authorList>
    </citation>
    <scope>NUCLEOTIDE SEQUENCE [LARGE SCALE GENOMIC DNA]</scope>
    <source>
        <strain evidence="2">CECT 8655</strain>
    </source>
</reference>
<proteinExistence type="predicted"/>
<dbReference type="InterPro" id="IPR015003">
    <property type="entry name" value="DUF1853"/>
</dbReference>
<name>A0ABV8RA36_9FLAO</name>
<gene>
    <name evidence="1" type="ORF">ACFOWD_10120</name>
</gene>
<dbReference type="RefSeq" id="WP_377410262.1">
    <property type="nucleotide sequence ID" value="NZ_JBHSCY010000002.1"/>
</dbReference>
<sequence length="270" mass="32545">MHQKNKDLQKRYDGFLQTQSLWKNDIAYDLKQFYITAKSKKIDTIIDEKLRLGKYIERFVSFQISKEKDCTILLENIQIQKDKRTLGELDCILKRNDSTIHLEIVYKFYLYDKTIGNNEIEHFIGPNRKDSLIEKLTKLKEKQLPLLYSNTCLTYLKNQKIDTNNIKQQVYFKAQLFLPFNNKNIKLTTLNNDCIVGFYLNTKELQDFINCKFYIPNKKDWLIKPHENVEWLNYNDFKSSSKNYLERKFSPLFWVKQQNGEILKCFLVWW</sequence>
<evidence type="ECO:0000313" key="2">
    <source>
        <dbReference type="Proteomes" id="UP001595826"/>
    </source>
</evidence>
<dbReference type="Proteomes" id="UP001595826">
    <property type="component" value="Unassembled WGS sequence"/>
</dbReference>
<protein>
    <submittedName>
        <fullName evidence="1">DUF1853 family protein</fullName>
    </submittedName>
</protein>
<accession>A0ABV8RA36</accession>
<keyword evidence="2" id="KW-1185">Reference proteome</keyword>
<evidence type="ECO:0000313" key="1">
    <source>
        <dbReference type="EMBL" id="MFC4269262.1"/>
    </source>
</evidence>
<comment type="caution">
    <text evidence="1">The sequence shown here is derived from an EMBL/GenBank/DDBJ whole genome shotgun (WGS) entry which is preliminary data.</text>
</comment>